<sequence>MLEKLLSKGPARISASTMSDALRLPVTTSVDGDGILPRKVACGSGWAPQALLDHDPSFVASDENLRLAILHRQPHSIFDQLLLTLPATDQRVISDFTLWSASGSVGGHRFLDAIFARWPALALSVPKCCLDASIPHPLSLGLLLRRSPDLEPAQHVLASAVQYYQKHDRLLRDLLYLIFALRPNLTVENHVLEYASHWALDFDEPVLPTLIEHRRPNPVVDALMETIRASVLRNSSLVMLGVGKQVQAPIIDENDTDTTGGIDPMEPFAPAISSAGSPPHVLPVDRWENRVGQDFWNAVDWNIYGWDAHASGDVGRIVEFWETHCLPQNTVEDDGPSSGDELEEPPDPSIPLGADNHQNGSDDTVENLTADGDGNKDSGLSPPVPDQTHLQNVAPKGGELAEPKNDGQVGETSGSPSVDSNFNNLNTVDAKTGYDELRLPLSAIVVVVSTVAILSALYLRARTRKG</sequence>
<proteinExistence type="predicted"/>
<organism evidence="3 4">
    <name type="scientific">Cercophora newfieldiana</name>
    <dbReference type="NCBI Taxonomy" id="92897"/>
    <lineage>
        <taxon>Eukaryota</taxon>
        <taxon>Fungi</taxon>
        <taxon>Dikarya</taxon>
        <taxon>Ascomycota</taxon>
        <taxon>Pezizomycotina</taxon>
        <taxon>Sordariomycetes</taxon>
        <taxon>Sordariomycetidae</taxon>
        <taxon>Sordariales</taxon>
        <taxon>Lasiosphaeriaceae</taxon>
        <taxon>Cercophora</taxon>
    </lineage>
</organism>
<feature type="compositionally biased region" description="Acidic residues" evidence="1">
    <location>
        <begin position="331"/>
        <end position="346"/>
    </location>
</feature>
<feature type="compositionally biased region" description="Polar residues" evidence="1">
    <location>
        <begin position="410"/>
        <end position="421"/>
    </location>
</feature>
<evidence type="ECO:0000313" key="4">
    <source>
        <dbReference type="Proteomes" id="UP001174936"/>
    </source>
</evidence>
<accession>A0AA39YT03</accession>
<feature type="region of interest" description="Disordered" evidence="1">
    <location>
        <begin position="328"/>
        <end position="421"/>
    </location>
</feature>
<evidence type="ECO:0000256" key="2">
    <source>
        <dbReference type="SAM" id="Phobius"/>
    </source>
</evidence>
<dbReference type="EMBL" id="JAULSV010000001">
    <property type="protein sequence ID" value="KAK0658067.1"/>
    <property type="molecule type" value="Genomic_DNA"/>
</dbReference>
<reference evidence="3" key="1">
    <citation type="submission" date="2023-06" db="EMBL/GenBank/DDBJ databases">
        <title>Genome-scale phylogeny and comparative genomics of the fungal order Sordariales.</title>
        <authorList>
            <consortium name="Lawrence Berkeley National Laboratory"/>
            <person name="Hensen N."/>
            <person name="Bonometti L."/>
            <person name="Westerberg I."/>
            <person name="Brannstrom I.O."/>
            <person name="Guillou S."/>
            <person name="Cros-Aarteil S."/>
            <person name="Calhoun S."/>
            <person name="Haridas S."/>
            <person name="Kuo A."/>
            <person name="Mondo S."/>
            <person name="Pangilinan J."/>
            <person name="Riley R."/>
            <person name="Labutti K."/>
            <person name="Andreopoulos B."/>
            <person name="Lipzen A."/>
            <person name="Chen C."/>
            <person name="Yanf M."/>
            <person name="Daum C."/>
            <person name="Ng V."/>
            <person name="Clum A."/>
            <person name="Steindorff A."/>
            <person name="Ohm R."/>
            <person name="Martin F."/>
            <person name="Silar P."/>
            <person name="Natvig D."/>
            <person name="Lalanne C."/>
            <person name="Gautier V."/>
            <person name="Ament-Velasquez S.L."/>
            <person name="Kruys A."/>
            <person name="Hutchinson M.I."/>
            <person name="Powell A.J."/>
            <person name="Barry K."/>
            <person name="Miller A.N."/>
            <person name="Grigoriev I.V."/>
            <person name="Debuchy R."/>
            <person name="Gladieux P."/>
            <person name="Thoren M.H."/>
            <person name="Johannesson H."/>
        </authorList>
    </citation>
    <scope>NUCLEOTIDE SEQUENCE</scope>
    <source>
        <strain evidence="3">SMH2532-1</strain>
    </source>
</reference>
<protein>
    <submittedName>
        <fullName evidence="3">Uncharacterized protein</fullName>
    </submittedName>
</protein>
<comment type="caution">
    <text evidence="3">The sequence shown here is derived from an EMBL/GenBank/DDBJ whole genome shotgun (WGS) entry which is preliminary data.</text>
</comment>
<keyword evidence="2" id="KW-0472">Membrane</keyword>
<keyword evidence="2" id="KW-1133">Transmembrane helix</keyword>
<keyword evidence="2" id="KW-0812">Transmembrane</keyword>
<keyword evidence="4" id="KW-1185">Reference proteome</keyword>
<evidence type="ECO:0000313" key="3">
    <source>
        <dbReference type="EMBL" id="KAK0658067.1"/>
    </source>
</evidence>
<dbReference type="Proteomes" id="UP001174936">
    <property type="component" value="Unassembled WGS sequence"/>
</dbReference>
<feature type="transmembrane region" description="Helical" evidence="2">
    <location>
        <begin position="439"/>
        <end position="459"/>
    </location>
</feature>
<gene>
    <name evidence="3" type="ORF">B0T16DRAFT_71872</name>
</gene>
<dbReference type="AlphaFoldDB" id="A0AA39YT03"/>
<evidence type="ECO:0000256" key="1">
    <source>
        <dbReference type="SAM" id="MobiDB-lite"/>
    </source>
</evidence>
<name>A0AA39YT03_9PEZI</name>